<comment type="caution">
    <text evidence="2">The sequence shown here is derived from an EMBL/GenBank/DDBJ whole genome shotgun (WGS) entry which is preliminary data.</text>
</comment>
<sequence length="112" mass="12894">MNDVKRDKLIKAYAPMTETAFYILLSLLEPRHGYGIMKHVEELTKGRIQLGSGTVYGTLTKMQRDGLIHVYSTKERKKMYQITVDGQHILKIEMHRLSELHSNAMKYGGDLL</sequence>
<dbReference type="AlphaFoldDB" id="A0A3E0WPS2"/>
<dbReference type="Pfam" id="PF03551">
    <property type="entry name" value="PadR"/>
    <property type="match status" value="1"/>
</dbReference>
<protein>
    <submittedName>
        <fullName evidence="2">PadR family transcriptional regulator</fullName>
    </submittedName>
</protein>
<dbReference type="PANTHER" id="PTHR33169">
    <property type="entry name" value="PADR-FAMILY TRANSCRIPTIONAL REGULATOR"/>
    <property type="match status" value="1"/>
</dbReference>
<dbReference type="Gene3D" id="1.10.10.10">
    <property type="entry name" value="Winged helix-like DNA-binding domain superfamily/Winged helix DNA-binding domain"/>
    <property type="match status" value="1"/>
</dbReference>
<accession>A0A3E0WPS2</accession>
<dbReference type="InterPro" id="IPR036388">
    <property type="entry name" value="WH-like_DNA-bd_sf"/>
</dbReference>
<name>A0A3E0WPS2_9BACI</name>
<feature type="domain" description="Transcription regulator PadR N-terminal" evidence="1">
    <location>
        <begin position="25"/>
        <end position="90"/>
    </location>
</feature>
<dbReference type="PANTHER" id="PTHR33169:SF13">
    <property type="entry name" value="PADR-FAMILY TRANSCRIPTIONAL REGULATOR"/>
    <property type="match status" value="1"/>
</dbReference>
<evidence type="ECO:0000313" key="3">
    <source>
        <dbReference type="Proteomes" id="UP000256488"/>
    </source>
</evidence>
<dbReference type="InterPro" id="IPR052509">
    <property type="entry name" value="Metal_resp_DNA-bind_regulator"/>
</dbReference>
<dbReference type="EMBL" id="NFZX01000029">
    <property type="protein sequence ID" value="RFA33986.1"/>
    <property type="molecule type" value="Genomic_DNA"/>
</dbReference>
<dbReference type="Proteomes" id="UP000256488">
    <property type="component" value="Unassembled WGS sequence"/>
</dbReference>
<organism evidence="2 3">
    <name type="scientific">Virgibacillus dokdonensis</name>
    <dbReference type="NCBI Taxonomy" id="302167"/>
    <lineage>
        <taxon>Bacteria</taxon>
        <taxon>Bacillati</taxon>
        <taxon>Bacillota</taxon>
        <taxon>Bacilli</taxon>
        <taxon>Bacillales</taxon>
        <taxon>Bacillaceae</taxon>
        <taxon>Virgibacillus</taxon>
    </lineage>
</organism>
<dbReference type="SUPFAM" id="SSF46785">
    <property type="entry name" value="Winged helix' DNA-binding domain"/>
    <property type="match status" value="1"/>
</dbReference>
<evidence type="ECO:0000313" key="2">
    <source>
        <dbReference type="EMBL" id="RFA33986.1"/>
    </source>
</evidence>
<evidence type="ECO:0000259" key="1">
    <source>
        <dbReference type="Pfam" id="PF03551"/>
    </source>
</evidence>
<dbReference type="InterPro" id="IPR005149">
    <property type="entry name" value="Tscrpt_reg_PadR_N"/>
</dbReference>
<reference evidence="2 3" key="1">
    <citation type="submission" date="2017-05" db="EMBL/GenBank/DDBJ databases">
        <title>Virgibacillus sp. AK90 isolated from a saltern of Kakinada, India.</title>
        <authorList>
            <person name="Gupta V."/>
            <person name="Sidhu C."/>
            <person name="Korpole S."/>
            <person name="Pinnaka A.K."/>
        </authorList>
    </citation>
    <scope>NUCLEOTIDE SEQUENCE [LARGE SCALE GENOMIC DNA]</scope>
    <source>
        <strain evidence="2 3">AK90</strain>
    </source>
</reference>
<gene>
    <name evidence="2" type="ORF">CAI16_13250</name>
</gene>
<proteinExistence type="predicted"/>
<dbReference type="InterPro" id="IPR036390">
    <property type="entry name" value="WH_DNA-bd_sf"/>
</dbReference>